<protein>
    <submittedName>
        <fullName evidence="2">Uncharacterized protein</fullName>
    </submittedName>
</protein>
<organism evidence="2 3">
    <name type="scientific">Marinobacter halodurans</name>
    <dbReference type="NCBI Taxonomy" id="2528979"/>
    <lineage>
        <taxon>Bacteria</taxon>
        <taxon>Pseudomonadati</taxon>
        <taxon>Pseudomonadota</taxon>
        <taxon>Gammaproteobacteria</taxon>
        <taxon>Pseudomonadales</taxon>
        <taxon>Marinobacteraceae</taxon>
        <taxon>Marinobacter</taxon>
    </lineage>
</organism>
<proteinExistence type="predicted"/>
<evidence type="ECO:0000313" key="2">
    <source>
        <dbReference type="EMBL" id="TBW55437.1"/>
    </source>
</evidence>
<feature type="compositionally biased region" description="Low complexity" evidence="1">
    <location>
        <begin position="65"/>
        <end position="76"/>
    </location>
</feature>
<name>A0ABY1ZK43_9GAMM</name>
<feature type="region of interest" description="Disordered" evidence="1">
    <location>
        <begin position="52"/>
        <end position="78"/>
    </location>
</feature>
<dbReference type="Proteomes" id="UP000313645">
    <property type="component" value="Unassembled WGS sequence"/>
</dbReference>
<reference evidence="2 3" key="1">
    <citation type="submission" date="2019-02" db="EMBL/GenBank/DDBJ databases">
        <title>Marinobacter halodurans sp. nov., a marine bacterium isolated from sea tidal flat.</title>
        <authorList>
            <person name="Yoo Y."/>
            <person name="Lee D.W."/>
            <person name="Kim B.S."/>
            <person name="Kim J.-J."/>
        </authorList>
    </citation>
    <scope>NUCLEOTIDE SEQUENCE [LARGE SCALE GENOMIC DNA]</scope>
    <source>
        <strain evidence="2 3">YJ-S3-2</strain>
    </source>
</reference>
<evidence type="ECO:0000313" key="3">
    <source>
        <dbReference type="Proteomes" id="UP000313645"/>
    </source>
</evidence>
<feature type="compositionally biased region" description="Polar residues" evidence="1">
    <location>
        <begin position="98"/>
        <end position="121"/>
    </location>
</feature>
<dbReference type="RefSeq" id="WP_131482024.1">
    <property type="nucleotide sequence ID" value="NZ_SJDL01000016.1"/>
</dbReference>
<gene>
    <name evidence="2" type="ORF">EZI54_11460</name>
</gene>
<sequence>MINESTFSVPTRIDDICRPAAEASGGAEGRAAPAPALGAACMATPAVVRMEGSGDDRAASGSILSSQPPSTQSNTSVIAQPVAGEFAISGAAAATVDSGESSSNSNRNAPATSAALSEAPS</sequence>
<accession>A0ABY1ZK43</accession>
<keyword evidence="3" id="KW-1185">Reference proteome</keyword>
<evidence type="ECO:0000256" key="1">
    <source>
        <dbReference type="SAM" id="MobiDB-lite"/>
    </source>
</evidence>
<feature type="region of interest" description="Disordered" evidence="1">
    <location>
        <begin position="93"/>
        <end position="121"/>
    </location>
</feature>
<comment type="caution">
    <text evidence="2">The sequence shown here is derived from an EMBL/GenBank/DDBJ whole genome shotgun (WGS) entry which is preliminary data.</text>
</comment>
<dbReference type="EMBL" id="SJDL01000016">
    <property type="protein sequence ID" value="TBW55437.1"/>
    <property type="molecule type" value="Genomic_DNA"/>
</dbReference>